<accession>A0A644TG90</accession>
<sequence length="203" mass="21970">MCPDDSLLSAYLDDEVPSPWKERMEAHISACPQCRAKVVEYRTLARALKKSFDQGELEFLRRARSRIASSIDMGKGPEKVANAHSGVWSDLWSRRISLPMPILAASAAAFVLVFGAAMGIFGSFKGITKEATGSMASASRTITAQSATLELMAQYMKQQSVQPVMIEIPSESVFYQSGNPLIVADSAVLLQESTTTSNGSASR</sequence>
<keyword evidence="1" id="KW-0472">Membrane</keyword>
<proteinExistence type="predicted"/>
<feature type="transmembrane region" description="Helical" evidence="1">
    <location>
        <begin position="102"/>
        <end position="124"/>
    </location>
</feature>
<name>A0A644TG90_9ZZZZ</name>
<reference evidence="3" key="1">
    <citation type="submission" date="2019-08" db="EMBL/GenBank/DDBJ databases">
        <authorList>
            <person name="Kucharzyk K."/>
            <person name="Murdoch R.W."/>
            <person name="Higgins S."/>
            <person name="Loffler F."/>
        </authorList>
    </citation>
    <scope>NUCLEOTIDE SEQUENCE</scope>
</reference>
<gene>
    <name evidence="3" type="ORF">SDC9_11568</name>
</gene>
<evidence type="ECO:0000256" key="1">
    <source>
        <dbReference type="SAM" id="Phobius"/>
    </source>
</evidence>
<dbReference type="Pfam" id="PF13490">
    <property type="entry name" value="zf-HC2"/>
    <property type="match status" value="1"/>
</dbReference>
<evidence type="ECO:0000259" key="2">
    <source>
        <dbReference type="Pfam" id="PF13490"/>
    </source>
</evidence>
<protein>
    <recommendedName>
        <fullName evidence="2">Putative zinc-finger domain-containing protein</fullName>
    </recommendedName>
</protein>
<keyword evidence="1" id="KW-0812">Transmembrane</keyword>
<comment type="caution">
    <text evidence="3">The sequence shown here is derived from an EMBL/GenBank/DDBJ whole genome shotgun (WGS) entry which is preliminary data.</text>
</comment>
<dbReference type="InterPro" id="IPR027383">
    <property type="entry name" value="Znf_put"/>
</dbReference>
<dbReference type="AlphaFoldDB" id="A0A644TG90"/>
<evidence type="ECO:0000313" key="3">
    <source>
        <dbReference type="EMBL" id="MPL65903.1"/>
    </source>
</evidence>
<keyword evidence="1" id="KW-1133">Transmembrane helix</keyword>
<organism evidence="3">
    <name type="scientific">bioreactor metagenome</name>
    <dbReference type="NCBI Taxonomy" id="1076179"/>
    <lineage>
        <taxon>unclassified sequences</taxon>
        <taxon>metagenomes</taxon>
        <taxon>ecological metagenomes</taxon>
    </lineage>
</organism>
<dbReference type="InterPro" id="IPR041916">
    <property type="entry name" value="Anti_sigma_zinc_sf"/>
</dbReference>
<dbReference type="EMBL" id="VSSQ01000030">
    <property type="protein sequence ID" value="MPL65903.1"/>
    <property type="molecule type" value="Genomic_DNA"/>
</dbReference>
<feature type="domain" description="Putative zinc-finger" evidence="2">
    <location>
        <begin position="6"/>
        <end position="35"/>
    </location>
</feature>
<dbReference type="Gene3D" id="1.10.10.1320">
    <property type="entry name" value="Anti-sigma factor, zinc-finger domain"/>
    <property type="match status" value="1"/>
</dbReference>